<evidence type="ECO:0000259" key="7">
    <source>
        <dbReference type="Pfam" id="PF14322"/>
    </source>
</evidence>
<keyword evidence="4" id="KW-0472">Membrane</keyword>
<keyword evidence="5" id="KW-0998">Cell outer membrane</keyword>
<dbReference type="CDD" id="cd08977">
    <property type="entry name" value="SusD"/>
    <property type="match status" value="1"/>
</dbReference>
<dbReference type="GO" id="GO:0009279">
    <property type="term" value="C:cell outer membrane"/>
    <property type="evidence" value="ECO:0007669"/>
    <property type="project" value="UniProtKB-SubCell"/>
</dbReference>
<dbReference type="EMBL" id="PYAW01000001">
    <property type="protein sequence ID" value="PSL49161.1"/>
    <property type="molecule type" value="Genomic_DNA"/>
</dbReference>
<evidence type="ECO:0000313" key="9">
    <source>
        <dbReference type="Proteomes" id="UP000240971"/>
    </source>
</evidence>
<evidence type="ECO:0000313" key="8">
    <source>
        <dbReference type="EMBL" id="PSL49161.1"/>
    </source>
</evidence>
<sequence length="467" mass="50474">MNIKNYINAAMMALVLTGVSSCGKKLELDPKQNIDASTAIKTDSDVDQLTIGAYAVLEDPALYGTMLIMLPELYATDKSASAKYLGWVGSFDTPREVANKKISTINGDITRVWVQSYRAINLANTILASMGVVKDPALQKSLKGEALFIRALLQFELVRLYGQQWTGGPAGANTQPGVPIVTKASSDDAIASQKYKRNTVAEVYNASIQDLKDAITLLPADNPGRANQYAAMSILARVYLQQGDYANALTLANQVISSTKFSLNSDVTTVFRTKNTAESIWEIQQNDQNNAGNANDGLATFYANLDGGLGRADFFVSAGFKATFDPNDSRGNTLIYTGSGAKPGNLACGKYLAYGQNIPIVRLSELYLVRAECNIRLGSVVGDTPAKDLAQVRGRTGAAPIPVPTLNNIINERVFELFGEGFAVHDLKRLNLPTYGGIPFNDKTMVFPVPQREINVNSNLAQNDGYN</sequence>
<evidence type="ECO:0000256" key="4">
    <source>
        <dbReference type="ARBA" id="ARBA00023136"/>
    </source>
</evidence>
<dbReference type="PROSITE" id="PS51257">
    <property type="entry name" value="PROKAR_LIPOPROTEIN"/>
    <property type="match status" value="1"/>
</dbReference>
<dbReference type="InterPro" id="IPR033985">
    <property type="entry name" value="SusD-like_N"/>
</dbReference>
<evidence type="ECO:0000256" key="5">
    <source>
        <dbReference type="ARBA" id="ARBA00023237"/>
    </source>
</evidence>
<proteinExistence type="inferred from homology"/>
<evidence type="ECO:0000259" key="6">
    <source>
        <dbReference type="Pfam" id="PF07980"/>
    </source>
</evidence>
<accession>A0A2P8HSF3</accession>
<organism evidence="8 9">
    <name type="scientific">Chitinophaga niastensis</name>
    <dbReference type="NCBI Taxonomy" id="536980"/>
    <lineage>
        <taxon>Bacteria</taxon>
        <taxon>Pseudomonadati</taxon>
        <taxon>Bacteroidota</taxon>
        <taxon>Chitinophagia</taxon>
        <taxon>Chitinophagales</taxon>
        <taxon>Chitinophagaceae</taxon>
        <taxon>Chitinophaga</taxon>
    </lineage>
</organism>
<dbReference type="Pfam" id="PF07980">
    <property type="entry name" value="SusD_RagB"/>
    <property type="match status" value="1"/>
</dbReference>
<feature type="domain" description="SusD-like N-terminal" evidence="7">
    <location>
        <begin position="28"/>
        <end position="240"/>
    </location>
</feature>
<gene>
    <name evidence="8" type="ORF">CLV51_101491</name>
</gene>
<evidence type="ECO:0000256" key="2">
    <source>
        <dbReference type="ARBA" id="ARBA00006275"/>
    </source>
</evidence>
<evidence type="ECO:0000256" key="1">
    <source>
        <dbReference type="ARBA" id="ARBA00004442"/>
    </source>
</evidence>
<name>A0A2P8HSF3_CHINA</name>
<dbReference type="AlphaFoldDB" id="A0A2P8HSF3"/>
<protein>
    <submittedName>
        <fullName evidence="8">SusD-like starch-binding protein associating with outer membrane</fullName>
    </submittedName>
</protein>
<comment type="similarity">
    <text evidence="2">Belongs to the SusD family.</text>
</comment>
<dbReference type="Pfam" id="PF14322">
    <property type="entry name" value="SusD-like_3"/>
    <property type="match status" value="1"/>
</dbReference>
<evidence type="ECO:0000256" key="3">
    <source>
        <dbReference type="ARBA" id="ARBA00022729"/>
    </source>
</evidence>
<dbReference type="InterPro" id="IPR011990">
    <property type="entry name" value="TPR-like_helical_dom_sf"/>
</dbReference>
<dbReference type="OrthoDB" id="1080118at2"/>
<dbReference type="Proteomes" id="UP000240971">
    <property type="component" value="Unassembled WGS sequence"/>
</dbReference>
<comment type="subcellular location">
    <subcellularLocation>
        <location evidence="1">Cell outer membrane</location>
    </subcellularLocation>
</comment>
<comment type="caution">
    <text evidence="8">The sequence shown here is derived from an EMBL/GenBank/DDBJ whole genome shotgun (WGS) entry which is preliminary data.</text>
</comment>
<dbReference type="Gene3D" id="1.25.40.390">
    <property type="match status" value="1"/>
</dbReference>
<keyword evidence="9" id="KW-1185">Reference proteome</keyword>
<keyword evidence="3" id="KW-0732">Signal</keyword>
<dbReference type="RefSeq" id="WP_106526416.1">
    <property type="nucleotide sequence ID" value="NZ_PYAW01000001.1"/>
</dbReference>
<dbReference type="InterPro" id="IPR012944">
    <property type="entry name" value="SusD_RagB_dom"/>
</dbReference>
<dbReference type="SUPFAM" id="SSF48452">
    <property type="entry name" value="TPR-like"/>
    <property type="match status" value="1"/>
</dbReference>
<reference evidence="8 9" key="1">
    <citation type="submission" date="2018-03" db="EMBL/GenBank/DDBJ databases">
        <title>Genomic Encyclopedia of Archaeal and Bacterial Type Strains, Phase II (KMG-II): from individual species to whole genera.</title>
        <authorList>
            <person name="Goeker M."/>
        </authorList>
    </citation>
    <scope>NUCLEOTIDE SEQUENCE [LARGE SCALE GENOMIC DNA]</scope>
    <source>
        <strain evidence="8 9">DSM 24859</strain>
    </source>
</reference>
<feature type="domain" description="RagB/SusD" evidence="6">
    <location>
        <begin position="355"/>
        <end position="429"/>
    </location>
</feature>